<keyword evidence="5" id="KW-1185">Reference proteome</keyword>
<dbReference type="RefSeq" id="WP_217792478.1">
    <property type="nucleotide sequence ID" value="NZ_JAHSPG010000013.1"/>
</dbReference>
<dbReference type="InterPro" id="IPR040580">
    <property type="entry name" value="DUF5627"/>
</dbReference>
<organism evidence="4 5">
    <name type="scientific">Pinibacter aurantiacus</name>
    <dbReference type="NCBI Taxonomy" id="2851599"/>
    <lineage>
        <taxon>Bacteria</taxon>
        <taxon>Pseudomonadati</taxon>
        <taxon>Bacteroidota</taxon>
        <taxon>Chitinophagia</taxon>
        <taxon>Chitinophagales</taxon>
        <taxon>Chitinophagaceae</taxon>
        <taxon>Pinibacter</taxon>
    </lineage>
</organism>
<gene>
    <name evidence="4" type="ORF">KTO63_16445</name>
</gene>
<sequence length="344" mass="37868">MRRNNTFLWLLSTCCLLTACVKNNDITHPNFDYQTVYFGTQFPVRTVELGEDVYVDNSLDNAHKVAIKATLGGTRDNTKNVEIEYYVDETLCNGLYFSATGAKVLPLPSSYYILTSNKIVIPKGSILGGTEVQLTDAFFADPLSIQNTYAIPLVMKSVAGADSILRGTASVSNPNRCIDANWTIKPLDYVVYAIKFVNQWHGNYLRRGKDAVTYQGESVARDTARHTAYVETDEVVGLKTRSLYEVNLPVIFKSKTGANISCTLILNFNDKGSCTISSATAGITASGTGAFVKKGEKNSWGNQDRDALYLSYDVSMAQLTAKTTDTLVLRDRAVSPEYFTPVVK</sequence>
<evidence type="ECO:0000256" key="1">
    <source>
        <dbReference type="SAM" id="SignalP"/>
    </source>
</evidence>
<evidence type="ECO:0000259" key="3">
    <source>
        <dbReference type="Pfam" id="PF18620"/>
    </source>
</evidence>
<feature type="domain" description="BT-3987-like N-terminal" evidence="2">
    <location>
        <begin position="34"/>
        <end position="161"/>
    </location>
</feature>
<dbReference type="InterPro" id="IPR013728">
    <property type="entry name" value="BT_3987-like_N"/>
</dbReference>
<reference evidence="4" key="1">
    <citation type="submission" date="2021-06" db="EMBL/GenBank/DDBJ databases">
        <authorList>
            <person name="Huq M.A."/>
        </authorList>
    </citation>
    <scope>NUCLEOTIDE SEQUENCE</scope>
    <source>
        <strain evidence="4">MAH-26</strain>
    </source>
</reference>
<feature type="signal peptide" evidence="1">
    <location>
        <begin position="1"/>
        <end position="19"/>
    </location>
</feature>
<feature type="domain" description="DUF5627" evidence="3">
    <location>
        <begin position="199"/>
        <end position="332"/>
    </location>
</feature>
<dbReference type="PROSITE" id="PS51257">
    <property type="entry name" value="PROKAR_LIPOPROTEIN"/>
    <property type="match status" value="1"/>
</dbReference>
<comment type="caution">
    <text evidence="4">The sequence shown here is derived from an EMBL/GenBank/DDBJ whole genome shotgun (WGS) entry which is preliminary data.</text>
</comment>
<keyword evidence="1" id="KW-0732">Signal</keyword>
<dbReference type="Pfam" id="PF18620">
    <property type="entry name" value="DUF5627"/>
    <property type="match status" value="1"/>
</dbReference>
<dbReference type="Proteomes" id="UP000812270">
    <property type="component" value="Unassembled WGS sequence"/>
</dbReference>
<evidence type="ECO:0000313" key="5">
    <source>
        <dbReference type="Proteomes" id="UP000812270"/>
    </source>
</evidence>
<dbReference type="Pfam" id="PF08522">
    <property type="entry name" value="BT_3987-like_N"/>
    <property type="match status" value="1"/>
</dbReference>
<evidence type="ECO:0000259" key="2">
    <source>
        <dbReference type="Pfam" id="PF08522"/>
    </source>
</evidence>
<name>A0A9E2W8M8_9BACT</name>
<evidence type="ECO:0000313" key="4">
    <source>
        <dbReference type="EMBL" id="MBV4358756.1"/>
    </source>
</evidence>
<accession>A0A9E2W8M8</accession>
<protein>
    <submittedName>
        <fullName evidence="4">DUF1735 domain-containing protein</fullName>
    </submittedName>
</protein>
<dbReference type="EMBL" id="JAHSPG010000013">
    <property type="protein sequence ID" value="MBV4358756.1"/>
    <property type="molecule type" value="Genomic_DNA"/>
</dbReference>
<feature type="chain" id="PRO_5039086016" evidence="1">
    <location>
        <begin position="20"/>
        <end position="344"/>
    </location>
</feature>
<proteinExistence type="predicted"/>
<dbReference type="AlphaFoldDB" id="A0A9E2W8M8"/>